<feature type="transmembrane region" description="Helical" evidence="1">
    <location>
        <begin position="76"/>
        <end position="96"/>
    </location>
</feature>
<proteinExistence type="predicted"/>
<dbReference type="EMBL" id="BPLQ01005012">
    <property type="protein sequence ID" value="GIY12270.1"/>
    <property type="molecule type" value="Genomic_DNA"/>
</dbReference>
<evidence type="ECO:0008006" key="4">
    <source>
        <dbReference type="Google" id="ProtNLM"/>
    </source>
</evidence>
<name>A0AAV4QS11_9ARAC</name>
<dbReference type="Proteomes" id="UP001054837">
    <property type="component" value="Unassembled WGS sequence"/>
</dbReference>
<keyword evidence="3" id="KW-1185">Reference proteome</keyword>
<feature type="transmembrane region" description="Helical" evidence="1">
    <location>
        <begin position="103"/>
        <end position="133"/>
    </location>
</feature>
<protein>
    <recommendedName>
        <fullName evidence="4">Promethin</fullName>
    </recommendedName>
</protein>
<feature type="transmembrane region" description="Helical" evidence="1">
    <location>
        <begin position="52"/>
        <end position="70"/>
    </location>
</feature>
<keyword evidence="1" id="KW-1133">Transmembrane helix</keyword>
<evidence type="ECO:0000256" key="1">
    <source>
        <dbReference type="SAM" id="Phobius"/>
    </source>
</evidence>
<accession>A0AAV4QS11</accession>
<gene>
    <name evidence="2" type="primary">AVEN_25655_1</name>
    <name evidence="2" type="ORF">CDAR_68621</name>
</gene>
<reference evidence="2 3" key="1">
    <citation type="submission" date="2021-06" db="EMBL/GenBank/DDBJ databases">
        <title>Caerostris darwini draft genome.</title>
        <authorList>
            <person name="Kono N."/>
            <person name="Arakawa K."/>
        </authorList>
    </citation>
    <scope>NUCLEOTIDE SEQUENCE [LARGE SCALE GENOMIC DNA]</scope>
</reference>
<dbReference type="Pfam" id="PF16015">
    <property type="entry name" value="Promethin"/>
    <property type="match status" value="1"/>
</dbReference>
<evidence type="ECO:0000313" key="2">
    <source>
        <dbReference type="EMBL" id="GIY12270.1"/>
    </source>
</evidence>
<evidence type="ECO:0000313" key="3">
    <source>
        <dbReference type="Proteomes" id="UP001054837"/>
    </source>
</evidence>
<keyword evidence="1" id="KW-0472">Membrane</keyword>
<dbReference type="AlphaFoldDB" id="A0AAV4QS11"/>
<keyword evidence="1" id="KW-0812">Transmembrane</keyword>
<comment type="caution">
    <text evidence="2">The sequence shown here is derived from an EMBL/GenBank/DDBJ whole genome shotgun (WGS) entry which is preliminary data.</text>
</comment>
<sequence>MLCKIRIPTWFLIQLRKMSMEEINYQLHSLGKSLDVILQNIFGQKYYSDLKYFAVSHPFILTGVISVSLFSAIPFLFFLGFTIITLFIALLCFLCIEGSIIAVGGLVFVGIVSFITIVVGAIISAFAVAFWILQSIKIAFNKASKIESNGLSEKSSPASSIEEIAD</sequence>
<organism evidence="2 3">
    <name type="scientific">Caerostris darwini</name>
    <dbReference type="NCBI Taxonomy" id="1538125"/>
    <lineage>
        <taxon>Eukaryota</taxon>
        <taxon>Metazoa</taxon>
        <taxon>Ecdysozoa</taxon>
        <taxon>Arthropoda</taxon>
        <taxon>Chelicerata</taxon>
        <taxon>Arachnida</taxon>
        <taxon>Araneae</taxon>
        <taxon>Araneomorphae</taxon>
        <taxon>Entelegynae</taxon>
        <taxon>Araneoidea</taxon>
        <taxon>Araneidae</taxon>
        <taxon>Caerostris</taxon>
    </lineage>
</organism>